<dbReference type="EMBL" id="CM001218">
    <property type="protein sequence ID" value="AES67528.1"/>
    <property type="molecule type" value="Genomic_DNA"/>
</dbReference>
<sequence length="74" mass="8124">MSRLLLMFSSNAIFSGMTGHPTNAAFSPLIFHNVHLGPNASNCGTTFLYGSERARIITIIHLMTPYITERSLIA</sequence>
<dbReference type="PaxDb" id="3880-AES67528"/>
<accession>G7IU72</accession>
<reference evidence="1 3" key="2">
    <citation type="journal article" date="2014" name="BMC Genomics">
        <title>An improved genome release (version Mt4.0) for the model legume Medicago truncatula.</title>
        <authorList>
            <person name="Tang H."/>
            <person name="Krishnakumar V."/>
            <person name="Bidwell S."/>
            <person name="Rosen B."/>
            <person name="Chan A."/>
            <person name="Zhou S."/>
            <person name="Gentzbittel L."/>
            <person name="Childs K.L."/>
            <person name="Yandell M."/>
            <person name="Gundlach H."/>
            <person name="Mayer K.F."/>
            <person name="Schwartz D.C."/>
            <person name="Town C.D."/>
        </authorList>
    </citation>
    <scope>GENOME REANNOTATION</scope>
    <source>
        <strain evidence="2 3">cv. Jemalong A17</strain>
    </source>
</reference>
<reference evidence="1 3" key="1">
    <citation type="journal article" date="2011" name="Nature">
        <title>The Medicago genome provides insight into the evolution of rhizobial symbioses.</title>
        <authorList>
            <person name="Young N.D."/>
            <person name="Debelle F."/>
            <person name="Oldroyd G.E."/>
            <person name="Geurts R."/>
            <person name="Cannon S.B."/>
            <person name="Udvardi M.K."/>
            <person name="Benedito V.A."/>
            <person name="Mayer K.F."/>
            <person name="Gouzy J."/>
            <person name="Schoof H."/>
            <person name="Van de Peer Y."/>
            <person name="Proost S."/>
            <person name="Cook D.R."/>
            <person name="Meyers B.C."/>
            <person name="Spannagl M."/>
            <person name="Cheung F."/>
            <person name="De Mita S."/>
            <person name="Krishnakumar V."/>
            <person name="Gundlach H."/>
            <person name="Zhou S."/>
            <person name="Mudge J."/>
            <person name="Bharti A.K."/>
            <person name="Murray J.D."/>
            <person name="Naoumkina M.A."/>
            <person name="Rosen B."/>
            <person name="Silverstein K.A."/>
            <person name="Tang H."/>
            <person name="Rombauts S."/>
            <person name="Zhao P.X."/>
            <person name="Zhou P."/>
            <person name="Barbe V."/>
            <person name="Bardou P."/>
            <person name="Bechner M."/>
            <person name="Bellec A."/>
            <person name="Berger A."/>
            <person name="Berges H."/>
            <person name="Bidwell S."/>
            <person name="Bisseling T."/>
            <person name="Choisne N."/>
            <person name="Couloux A."/>
            <person name="Denny R."/>
            <person name="Deshpande S."/>
            <person name="Dai X."/>
            <person name="Doyle J.J."/>
            <person name="Dudez A.M."/>
            <person name="Farmer A.D."/>
            <person name="Fouteau S."/>
            <person name="Franken C."/>
            <person name="Gibelin C."/>
            <person name="Gish J."/>
            <person name="Goldstein S."/>
            <person name="Gonzalez A.J."/>
            <person name="Green P.J."/>
            <person name="Hallab A."/>
            <person name="Hartog M."/>
            <person name="Hua A."/>
            <person name="Humphray S.J."/>
            <person name="Jeong D.H."/>
            <person name="Jing Y."/>
            <person name="Jocker A."/>
            <person name="Kenton S.M."/>
            <person name="Kim D.J."/>
            <person name="Klee K."/>
            <person name="Lai H."/>
            <person name="Lang C."/>
            <person name="Lin S."/>
            <person name="Macmil S.L."/>
            <person name="Magdelenat G."/>
            <person name="Matthews L."/>
            <person name="McCorrison J."/>
            <person name="Monaghan E.L."/>
            <person name="Mun J.H."/>
            <person name="Najar F.Z."/>
            <person name="Nicholson C."/>
            <person name="Noirot C."/>
            <person name="O'Bleness M."/>
            <person name="Paule C.R."/>
            <person name="Poulain J."/>
            <person name="Prion F."/>
            <person name="Qin B."/>
            <person name="Qu C."/>
            <person name="Retzel E.F."/>
            <person name="Riddle C."/>
            <person name="Sallet E."/>
            <person name="Samain S."/>
            <person name="Samson N."/>
            <person name="Sanders I."/>
            <person name="Saurat O."/>
            <person name="Scarpelli C."/>
            <person name="Schiex T."/>
            <person name="Segurens B."/>
            <person name="Severin A.J."/>
            <person name="Sherrier D.J."/>
            <person name="Shi R."/>
            <person name="Sims S."/>
            <person name="Singer S.R."/>
            <person name="Sinharoy S."/>
            <person name="Sterck L."/>
            <person name="Viollet A."/>
            <person name="Wang B.B."/>
            <person name="Wang K."/>
            <person name="Wang M."/>
            <person name="Wang X."/>
            <person name="Warfsmann J."/>
            <person name="Weissenbach J."/>
            <person name="White D.D."/>
            <person name="White J.D."/>
            <person name="Wiley G.B."/>
            <person name="Wincker P."/>
            <person name="Xing Y."/>
            <person name="Yang L."/>
            <person name="Yao Z."/>
            <person name="Ying F."/>
            <person name="Zhai J."/>
            <person name="Zhou L."/>
            <person name="Zuber A."/>
            <person name="Denarie J."/>
            <person name="Dixon R.A."/>
            <person name="May G.D."/>
            <person name="Schwartz D.C."/>
            <person name="Rogers J."/>
            <person name="Quetier F."/>
            <person name="Town C.D."/>
            <person name="Roe B.A."/>
        </authorList>
    </citation>
    <scope>NUCLEOTIDE SEQUENCE [LARGE SCALE GENOMIC DNA]</scope>
    <source>
        <strain evidence="1">A17</strain>
        <strain evidence="2 3">cv. Jemalong A17</strain>
    </source>
</reference>
<proteinExistence type="predicted"/>
<evidence type="ECO:0000313" key="3">
    <source>
        <dbReference type="Proteomes" id="UP000002051"/>
    </source>
</evidence>
<organism evidence="1 3">
    <name type="scientific">Medicago truncatula</name>
    <name type="common">Barrel medic</name>
    <name type="synonym">Medicago tribuloides</name>
    <dbReference type="NCBI Taxonomy" id="3880"/>
    <lineage>
        <taxon>Eukaryota</taxon>
        <taxon>Viridiplantae</taxon>
        <taxon>Streptophyta</taxon>
        <taxon>Embryophyta</taxon>
        <taxon>Tracheophyta</taxon>
        <taxon>Spermatophyta</taxon>
        <taxon>Magnoliopsida</taxon>
        <taxon>eudicotyledons</taxon>
        <taxon>Gunneridae</taxon>
        <taxon>Pentapetalae</taxon>
        <taxon>rosids</taxon>
        <taxon>fabids</taxon>
        <taxon>Fabales</taxon>
        <taxon>Fabaceae</taxon>
        <taxon>Papilionoideae</taxon>
        <taxon>50 kb inversion clade</taxon>
        <taxon>NPAAA clade</taxon>
        <taxon>Hologalegina</taxon>
        <taxon>IRL clade</taxon>
        <taxon>Trifolieae</taxon>
        <taxon>Medicago</taxon>
    </lineage>
</organism>
<protein>
    <submittedName>
        <fullName evidence="1 2">Uncharacterized protein</fullName>
    </submittedName>
</protein>
<reference evidence="2" key="3">
    <citation type="submission" date="2015-04" db="UniProtKB">
        <authorList>
            <consortium name="EnsemblPlants"/>
        </authorList>
    </citation>
    <scope>IDENTIFICATION</scope>
    <source>
        <strain evidence="2">cv. Jemalong A17</strain>
    </source>
</reference>
<dbReference type="AlphaFoldDB" id="G7IU72"/>
<dbReference type="Proteomes" id="UP000002051">
    <property type="component" value="Chromosome 2"/>
</dbReference>
<dbReference type="EnsemblPlants" id="AES67528">
    <property type="protein sequence ID" value="AES67528"/>
    <property type="gene ID" value="MTR_2g095810"/>
</dbReference>
<dbReference type="HOGENOM" id="CLU_2691462_0_0_1"/>
<name>G7IU72_MEDTR</name>
<evidence type="ECO:0000313" key="2">
    <source>
        <dbReference type="EnsemblPlants" id="AES67528"/>
    </source>
</evidence>
<evidence type="ECO:0000313" key="1">
    <source>
        <dbReference type="EMBL" id="AES67528.1"/>
    </source>
</evidence>
<gene>
    <name evidence="1" type="ordered locus">MTR_2g095810</name>
</gene>
<keyword evidence="3" id="KW-1185">Reference proteome</keyword>